<gene>
    <name evidence="4" type="ORF">MKP05_14895</name>
</gene>
<dbReference type="Pfam" id="PF13508">
    <property type="entry name" value="Acetyltransf_7"/>
    <property type="match status" value="1"/>
</dbReference>
<name>A0ABS9RX16_9GAMM</name>
<comment type="caution">
    <text evidence="4">The sequence shown here is derived from an EMBL/GenBank/DDBJ whole genome shotgun (WGS) entry which is preliminary data.</text>
</comment>
<evidence type="ECO:0000256" key="2">
    <source>
        <dbReference type="ARBA" id="ARBA00023315"/>
    </source>
</evidence>
<feature type="domain" description="N-acetyltransferase" evidence="3">
    <location>
        <begin position="5"/>
        <end position="158"/>
    </location>
</feature>
<dbReference type="Gene3D" id="3.40.630.30">
    <property type="match status" value="1"/>
</dbReference>
<keyword evidence="2" id="KW-0012">Acyltransferase</keyword>
<dbReference type="InterPro" id="IPR050832">
    <property type="entry name" value="Bact_Acetyltransf"/>
</dbReference>
<dbReference type="PROSITE" id="PS51186">
    <property type="entry name" value="GNAT"/>
    <property type="match status" value="1"/>
</dbReference>
<dbReference type="EMBL" id="JAKVPY010000018">
    <property type="protein sequence ID" value="MCH4564396.1"/>
    <property type="molecule type" value="Genomic_DNA"/>
</dbReference>
<dbReference type="CDD" id="cd04301">
    <property type="entry name" value="NAT_SF"/>
    <property type="match status" value="1"/>
</dbReference>
<evidence type="ECO:0000256" key="1">
    <source>
        <dbReference type="ARBA" id="ARBA00022679"/>
    </source>
</evidence>
<keyword evidence="5" id="KW-1185">Reference proteome</keyword>
<dbReference type="SUPFAM" id="SSF55729">
    <property type="entry name" value="Acyl-CoA N-acyltransferases (Nat)"/>
    <property type="match status" value="1"/>
</dbReference>
<organism evidence="4 5">
    <name type="scientific">Halomonas flagellata</name>
    <dbReference type="NCBI Taxonomy" id="2920385"/>
    <lineage>
        <taxon>Bacteria</taxon>
        <taxon>Pseudomonadati</taxon>
        <taxon>Pseudomonadota</taxon>
        <taxon>Gammaproteobacteria</taxon>
        <taxon>Oceanospirillales</taxon>
        <taxon>Halomonadaceae</taxon>
        <taxon>Halomonas</taxon>
    </lineage>
</organism>
<dbReference type="PANTHER" id="PTHR43877">
    <property type="entry name" value="AMINOALKYLPHOSPHONATE N-ACETYLTRANSFERASE-RELATED-RELATED"/>
    <property type="match status" value="1"/>
</dbReference>
<protein>
    <submittedName>
        <fullName evidence="4">GNAT family N-acetyltransferase</fullName>
    </submittedName>
</protein>
<proteinExistence type="predicted"/>
<accession>A0ABS9RX16</accession>
<dbReference type="Proteomes" id="UP001202117">
    <property type="component" value="Unassembled WGS sequence"/>
</dbReference>
<dbReference type="PANTHER" id="PTHR43877:SF2">
    <property type="entry name" value="AMINOALKYLPHOSPHONATE N-ACETYLTRANSFERASE-RELATED"/>
    <property type="match status" value="1"/>
</dbReference>
<dbReference type="RefSeq" id="WP_240569063.1">
    <property type="nucleotide sequence ID" value="NZ_JAKVPY010000018.1"/>
</dbReference>
<dbReference type="InterPro" id="IPR000182">
    <property type="entry name" value="GNAT_dom"/>
</dbReference>
<evidence type="ECO:0000259" key="3">
    <source>
        <dbReference type="PROSITE" id="PS51186"/>
    </source>
</evidence>
<reference evidence="4 5" key="1">
    <citation type="submission" date="2022-02" db="EMBL/GenBank/DDBJ databases">
        <title>Halomonas fukangensis sp. nov., a halophilic bacterium isolated from a bulk soil of Kalidium foliatum at Fukang.</title>
        <authorList>
            <person name="Huang Y."/>
        </authorList>
    </citation>
    <scope>NUCLEOTIDE SEQUENCE [LARGE SCALE GENOMIC DNA]</scope>
    <source>
        <strain evidence="4 5">EGI 63088</strain>
    </source>
</reference>
<evidence type="ECO:0000313" key="4">
    <source>
        <dbReference type="EMBL" id="MCH4564396.1"/>
    </source>
</evidence>
<keyword evidence="1" id="KW-0808">Transferase</keyword>
<sequence>MIDRLEIVRLTAESPHLAWIAAWQHAEWGHLTFGETSASRLSALREECGEAAGVPSAFVAMSGGQPVGTASLVAQDMDARPALSPWLASVFVLPEWRGRGIASRLVRRVEAEVAASGITRFYLFTPDQQALYRRLGWEDHEVLDYRGEAVTIMTRLVDAPV</sequence>
<dbReference type="InterPro" id="IPR016181">
    <property type="entry name" value="Acyl_CoA_acyltransferase"/>
</dbReference>
<evidence type="ECO:0000313" key="5">
    <source>
        <dbReference type="Proteomes" id="UP001202117"/>
    </source>
</evidence>